<dbReference type="HOGENOM" id="CLU_046726_0_0_1"/>
<evidence type="ECO:0000313" key="1">
    <source>
        <dbReference type="EMBL" id="ETN45581.1"/>
    </source>
</evidence>
<dbReference type="VEuPathDB" id="FungiDB:HMPREF1541_09413"/>
<protein>
    <submittedName>
        <fullName evidence="1">Uncharacterized protein</fullName>
    </submittedName>
</protein>
<dbReference type="AlphaFoldDB" id="W2SA24"/>
<dbReference type="eggNOG" id="ENOG502SFFI">
    <property type="taxonomic scope" value="Eukaryota"/>
</dbReference>
<keyword evidence="2" id="KW-1185">Reference proteome</keyword>
<dbReference type="STRING" id="1220924.W2SA24"/>
<dbReference type="Proteomes" id="UP000030752">
    <property type="component" value="Unassembled WGS sequence"/>
</dbReference>
<dbReference type="OrthoDB" id="4121208at2759"/>
<accession>W2SA24</accession>
<organism evidence="1 2">
    <name type="scientific">Cyphellophora europaea (strain CBS 101466)</name>
    <name type="common">Phialophora europaea</name>
    <dbReference type="NCBI Taxonomy" id="1220924"/>
    <lineage>
        <taxon>Eukaryota</taxon>
        <taxon>Fungi</taxon>
        <taxon>Dikarya</taxon>
        <taxon>Ascomycota</taxon>
        <taxon>Pezizomycotina</taxon>
        <taxon>Eurotiomycetes</taxon>
        <taxon>Chaetothyriomycetidae</taxon>
        <taxon>Chaetothyriales</taxon>
        <taxon>Cyphellophoraceae</taxon>
        <taxon>Cyphellophora</taxon>
    </lineage>
</organism>
<sequence length="460" mass="47401">MATAASLFASVDGLRHAPQHNGKAHNLLHMRQEPTGPDELVSDSPSLPPVSSVIPNITVTIVPMPGNTSLVPILGQSSLPNDTIPVFPTSTIQEPIVTLCPGQPTESRVFTILPPLPPLSSIPGSVPTINATALLPNGSSTVFSSGLTTTPIPLPSPISQPANDPENAHIAIDDSGCQTLFAPTVKAVCSTTVSPIGIPEVVVTDCDQYITFSSETKICPTVSMPTVIPTPRPTILEGPDPAVATSSPPIFTNPLLSSGAPVAEPVIGKHKRQDSGAAVVTPAGPAILPLPSYPESSGPPGTYYAAPWYDVARGGVPPSVQAVECDGSHVGCTTFSERWSITSLLRTVTETRPISYSGPVVVADGTRTYTTTISVATVTTTTRVTYSASVIRRRLLLADADDVASASAPPQTVQATLTLTATEFEGVATSGAAAGDGAPQQEEAAPQGRVRTVQLVDVGA</sequence>
<dbReference type="RefSeq" id="XP_008712309.1">
    <property type="nucleotide sequence ID" value="XM_008714087.1"/>
</dbReference>
<name>W2SA24_CYPE1</name>
<proteinExistence type="predicted"/>
<dbReference type="InParanoid" id="W2SA24"/>
<reference evidence="1 2" key="1">
    <citation type="submission" date="2013-03" db="EMBL/GenBank/DDBJ databases">
        <title>The Genome Sequence of Phialophora europaea CBS 101466.</title>
        <authorList>
            <consortium name="The Broad Institute Genomics Platform"/>
            <person name="Cuomo C."/>
            <person name="de Hoog S."/>
            <person name="Gorbushina A."/>
            <person name="Walker B."/>
            <person name="Young S.K."/>
            <person name="Zeng Q."/>
            <person name="Gargeya S."/>
            <person name="Fitzgerald M."/>
            <person name="Haas B."/>
            <person name="Abouelleil A."/>
            <person name="Allen A.W."/>
            <person name="Alvarado L."/>
            <person name="Arachchi H.M."/>
            <person name="Berlin A.M."/>
            <person name="Chapman S.B."/>
            <person name="Gainer-Dewar J."/>
            <person name="Goldberg J."/>
            <person name="Griggs A."/>
            <person name="Gujja S."/>
            <person name="Hansen M."/>
            <person name="Howarth C."/>
            <person name="Imamovic A."/>
            <person name="Ireland A."/>
            <person name="Larimer J."/>
            <person name="McCowan C."/>
            <person name="Murphy C."/>
            <person name="Pearson M."/>
            <person name="Poon T.W."/>
            <person name="Priest M."/>
            <person name="Roberts A."/>
            <person name="Saif S."/>
            <person name="Shea T."/>
            <person name="Sisk P."/>
            <person name="Sykes S."/>
            <person name="Wortman J."/>
            <person name="Nusbaum C."/>
            <person name="Birren B."/>
        </authorList>
    </citation>
    <scope>NUCLEOTIDE SEQUENCE [LARGE SCALE GENOMIC DNA]</scope>
    <source>
        <strain evidence="1 2">CBS 101466</strain>
    </source>
</reference>
<dbReference type="EMBL" id="KB822712">
    <property type="protein sequence ID" value="ETN45581.1"/>
    <property type="molecule type" value="Genomic_DNA"/>
</dbReference>
<dbReference type="GeneID" id="19976752"/>
<gene>
    <name evidence="1" type="ORF">HMPREF1541_09413</name>
</gene>
<evidence type="ECO:0000313" key="2">
    <source>
        <dbReference type="Proteomes" id="UP000030752"/>
    </source>
</evidence>